<evidence type="ECO:0000313" key="2">
    <source>
        <dbReference type="EMBL" id="CAK0733842.1"/>
    </source>
</evidence>
<dbReference type="InterPro" id="IPR032675">
    <property type="entry name" value="LRR_dom_sf"/>
</dbReference>
<comment type="caution">
    <text evidence="2">The sequence shown here is derived from an EMBL/GenBank/DDBJ whole genome shotgun (WGS) entry which is preliminary data.</text>
</comment>
<dbReference type="GO" id="GO:0005930">
    <property type="term" value="C:axoneme"/>
    <property type="evidence" value="ECO:0007669"/>
    <property type="project" value="UniProtKB-SubCell"/>
</dbReference>
<dbReference type="SUPFAM" id="SSF52047">
    <property type="entry name" value="RNI-like"/>
    <property type="match status" value="1"/>
</dbReference>
<organism evidence="2 3">
    <name type="scientific">Coccomyxa viridis</name>
    <dbReference type="NCBI Taxonomy" id="1274662"/>
    <lineage>
        <taxon>Eukaryota</taxon>
        <taxon>Viridiplantae</taxon>
        <taxon>Chlorophyta</taxon>
        <taxon>core chlorophytes</taxon>
        <taxon>Trebouxiophyceae</taxon>
        <taxon>Trebouxiophyceae incertae sedis</taxon>
        <taxon>Coccomyxaceae</taxon>
        <taxon>Coccomyxa</taxon>
    </lineage>
</organism>
<protein>
    <submittedName>
        <fullName evidence="2">Uncharacterized protein</fullName>
    </submittedName>
</protein>
<keyword evidence="3" id="KW-1185">Reference proteome</keyword>
<comment type="subcellular location">
    <subcellularLocation>
        <location evidence="1">Cytoplasm</location>
        <location evidence="1">Cytoskeleton</location>
        <location evidence="1">Cilium axoneme</location>
    </subcellularLocation>
</comment>
<evidence type="ECO:0000256" key="1">
    <source>
        <dbReference type="ARBA" id="ARBA00004430"/>
    </source>
</evidence>
<name>A0AAV1HUJ2_9CHLO</name>
<dbReference type="EMBL" id="CAUYUE010000001">
    <property type="protein sequence ID" value="CAK0733842.1"/>
    <property type="molecule type" value="Genomic_DNA"/>
</dbReference>
<dbReference type="Gene3D" id="3.80.10.10">
    <property type="entry name" value="Ribonuclease Inhibitor"/>
    <property type="match status" value="1"/>
</dbReference>
<dbReference type="Proteomes" id="UP001314263">
    <property type="component" value="Unassembled WGS sequence"/>
</dbReference>
<dbReference type="AlphaFoldDB" id="A0AAV1HUJ2"/>
<gene>
    <name evidence="2" type="ORF">CVIRNUC_000342</name>
</gene>
<sequence length="492" mass="55951">MSTRRHNAREPSILSIPNDVLQLIAMQSAKLKQGTGDWCKLASSCKRFWQLKLPAAVHSWSIPSTMKVEGIAWTLQRQKSAPWLGLHLHDKNKYHTTKQFKRLELKQKMLVKASQGLSNLRMLQLGYEAEDFSVLCCFCPWMEALLESATNLTALSILANMAMRPVALRPLRALRQLELVLSELGPRMLSQLVAELPRCCALEMLTLQHVESPPEWCYRNDVALPDMCLDSMAALRRVQLEGCFPAGRFRLPPACTVRLDAVLMDDELRGQLCNGGRKALAASLRLLTLGQSCLEAWPAELRQLRKLQYLELRYEDCAPEQPLDLIALKDIPHVALRFERAAELRYTGGAWKSIRISGACVDFTNVDDFVLGTGSFFITCMVELSTPMIELVIEACRRYQLDWVRWGTNFMETSTDIYMAGISNTHDLVEGRYRSDLVTPEDFWPSSDLRACFSADVWPEYKHLTQEEEPCSSPPRVELVIIDCCDRMWCTT</sequence>
<reference evidence="2 3" key="1">
    <citation type="submission" date="2023-10" db="EMBL/GenBank/DDBJ databases">
        <authorList>
            <person name="Maclean D."/>
            <person name="Macfadyen A."/>
        </authorList>
    </citation>
    <scope>NUCLEOTIDE SEQUENCE [LARGE SCALE GENOMIC DNA]</scope>
</reference>
<evidence type="ECO:0000313" key="3">
    <source>
        <dbReference type="Proteomes" id="UP001314263"/>
    </source>
</evidence>
<accession>A0AAV1HUJ2</accession>
<proteinExistence type="predicted"/>